<gene>
    <name evidence="1" type="ORF">U7230_10930</name>
</gene>
<accession>A0ABZ1BUX2</accession>
<sequence length="83" mass="9035">MRMSLAPTNTVESALSVVRTKVGRVKRWTSGRQAEHWVGMGLLAAEAGFRRIRGHRLIPMLQTALRRAIGAEVAMPNPALATG</sequence>
<name>A0ABZ1BUX2_9FIRM</name>
<proteinExistence type="predicted"/>
<reference evidence="1 2" key="1">
    <citation type="journal article" date="2024" name="Front. Microbiol.">
        <title>Novel thermophilic genera Geochorda gen. nov. and Carboxydochorda gen. nov. from the deep terrestrial subsurface reveal the ecophysiological diversity in the class Limnochordia.</title>
        <authorList>
            <person name="Karnachuk O.V."/>
            <person name="Lukina A.P."/>
            <person name="Avakyan M.R."/>
            <person name="Kadnikov V.V."/>
            <person name="Begmatov S."/>
            <person name="Beletsky A.V."/>
            <person name="Vlasova K.G."/>
            <person name="Novikov A.A."/>
            <person name="Shcherbakova V.A."/>
            <person name="Mardanov A.V."/>
            <person name="Ravin N.V."/>
        </authorList>
    </citation>
    <scope>NUCLEOTIDE SEQUENCE [LARGE SCALE GENOMIC DNA]</scope>
    <source>
        <strain evidence="1 2">L945</strain>
    </source>
</reference>
<dbReference type="RefSeq" id="WP_324715875.1">
    <property type="nucleotide sequence ID" value="NZ_CP141615.1"/>
</dbReference>
<evidence type="ECO:0000313" key="1">
    <source>
        <dbReference type="EMBL" id="WRP16602.1"/>
    </source>
</evidence>
<dbReference type="Proteomes" id="UP001332192">
    <property type="component" value="Chromosome"/>
</dbReference>
<dbReference type="EMBL" id="CP141615">
    <property type="protein sequence ID" value="WRP16602.1"/>
    <property type="molecule type" value="Genomic_DNA"/>
</dbReference>
<organism evidence="1 2">
    <name type="scientific">Carboxydichorda subterranea</name>
    <dbReference type="NCBI Taxonomy" id="3109565"/>
    <lineage>
        <taxon>Bacteria</taxon>
        <taxon>Bacillati</taxon>
        <taxon>Bacillota</taxon>
        <taxon>Limnochordia</taxon>
        <taxon>Limnochordales</taxon>
        <taxon>Geochordaceae</taxon>
        <taxon>Carboxydichorda</taxon>
    </lineage>
</organism>
<protein>
    <recommendedName>
        <fullName evidence="3">Transposase</fullName>
    </recommendedName>
</protein>
<evidence type="ECO:0008006" key="3">
    <source>
        <dbReference type="Google" id="ProtNLM"/>
    </source>
</evidence>
<keyword evidence="2" id="KW-1185">Reference proteome</keyword>
<evidence type="ECO:0000313" key="2">
    <source>
        <dbReference type="Proteomes" id="UP001332192"/>
    </source>
</evidence>